<feature type="compositionally biased region" description="Acidic residues" evidence="1">
    <location>
        <begin position="287"/>
        <end position="296"/>
    </location>
</feature>
<comment type="caution">
    <text evidence="3">The sequence shown here is derived from an EMBL/GenBank/DDBJ whole genome shotgun (WGS) entry which is preliminary data.</text>
</comment>
<dbReference type="EMBL" id="NCVQ01000010">
    <property type="protein sequence ID" value="PWZ06190.1"/>
    <property type="molecule type" value="Genomic_DNA"/>
</dbReference>
<protein>
    <submittedName>
        <fullName evidence="3">Cactin</fullName>
    </submittedName>
</protein>
<dbReference type="Pfam" id="PF10312">
    <property type="entry name" value="Cactin_mid"/>
    <property type="match status" value="1"/>
</dbReference>
<dbReference type="AlphaFoldDB" id="A0A3L6DC62"/>
<sequence length="337" mass="38632">MIKLLCPDMYITYQQILASRFKLLPLLADVKISYLCDSKKKIQVPFAIVDPFPLILSLNLLYFKKPDLEKTTETEQGVAQAILRGNIDFKREPAASTPTTLFASSPTAPPPASPSRYRRAAGTLSLSAQKFLGNHLTTGPVGIEYSVCWPMLMSNLFQIWICARHNGCSTNQHQLLVSTYRYDGQDFYHFFFSQIVFHFDQSKVRSEIRLREGRTKPIDVLQKNLNFSDEFDIELNEPYLVFKVSIICSSLSKYDKRYSSEPIPQQTDNQFEEEDGSFSPQLMHGNEDEDAIDPEEDKDELVEFYVRAKSSTEIFFHSDKFSSLCRPPCVSYPKRGH</sequence>
<dbReference type="ExpressionAtlas" id="A0A3L6DC62">
    <property type="expression patterns" value="baseline and differential"/>
</dbReference>
<organism evidence="3">
    <name type="scientific">Zea mays</name>
    <name type="common">Maize</name>
    <dbReference type="NCBI Taxonomy" id="4577"/>
    <lineage>
        <taxon>Eukaryota</taxon>
        <taxon>Viridiplantae</taxon>
        <taxon>Streptophyta</taxon>
        <taxon>Embryophyta</taxon>
        <taxon>Tracheophyta</taxon>
        <taxon>Spermatophyta</taxon>
        <taxon>Magnoliopsida</taxon>
        <taxon>Liliopsida</taxon>
        <taxon>Poales</taxon>
        <taxon>Poaceae</taxon>
        <taxon>PACMAD clade</taxon>
        <taxon>Panicoideae</taxon>
        <taxon>Andropogonodae</taxon>
        <taxon>Andropogoneae</taxon>
        <taxon>Tripsacinae</taxon>
        <taxon>Zea</taxon>
    </lineage>
</organism>
<evidence type="ECO:0000256" key="1">
    <source>
        <dbReference type="SAM" id="MobiDB-lite"/>
    </source>
</evidence>
<name>A0A3L6DC62_MAIZE</name>
<evidence type="ECO:0000259" key="2">
    <source>
        <dbReference type="Pfam" id="PF10312"/>
    </source>
</evidence>
<evidence type="ECO:0000313" key="3">
    <source>
        <dbReference type="EMBL" id="PWZ06190.1"/>
    </source>
</evidence>
<dbReference type="PANTHER" id="PTHR21737">
    <property type="entry name" value="POLYGLUTAMINE BINDING PROTEIN 1/MARVEL MEMBRANE-ASSOCIATING DOMAIN CONTAINING 3"/>
    <property type="match status" value="1"/>
</dbReference>
<gene>
    <name evidence="3" type="primary">CTN_0</name>
    <name evidence="3" type="ORF">Zm00014a_016442</name>
</gene>
<dbReference type="PANTHER" id="PTHR21737:SF4">
    <property type="entry name" value="SPLICING FACTOR CACTIN"/>
    <property type="match status" value="1"/>
</dbReference>
<feature type="region of interest" description="Disordered" evidence="1">
    <location>
        <begin position="259"/>
        <end position="296"/>
    </location>
</feature>
<accession>A0A3L6DC62</accession>
<dbReference type="InterPro" id="IPR018816">
    <property type="entry name" value="Cactin_central"/>
</dbReference>
<feature type="domain" description="Splicing factor cactin central" evidence="2">
    <location>
        <begin position="197"/>
        <end position="243"/>
    </location>
</feature>
<dbReference type="Proteomes" id="UP000251960">
    <property type="component" value="Chromosome 9"/>
</dbReference>
<reference evidence="3" key="1">
    <citation type="journal article" date="2018" name="Nat. Genet.">
        <title>Extensive intraspecific gene order and gene structural variations between Mo17 and other maize genomes.</title>
        <authorList>
            <person name="Sun S."/>
            <person name="Zhou Y."/>
            <person name="Chen J."/>
            <person name="Shi J."/>
            <person name="Zhao H."/>
            <person name="Zhao H."/>
            <person name="Song W."/>
            <person name="Zhang M."/>
            <person name="Cui Y."/>
            <person name="Dong X."/>
            <person name="Liu H."/>
            <person name="Ma X."/>
            <person name="Jiao Y."/>
            <person name="Wang B."/>
            <person name="Wei X."/>
            <person name="Stein J.C."/>
            <person name="Glaubitz J.C."/>
            <person name="Lu F."/>
            <person name="Yu G."/>
            <person name="Liang C."/>
            <person name="Fengler K."/>
            <person name="Li B."/>
            <person name="Rafalski A."/>
            <person name="Schnable P.S."/>
            <person name="Ware D.H."/>
            <person name="Buckler E.S."/>
            <person name="Lai J."/>
        </authorList>
    </citation>
    <scope>NUCLEOTIDE SEQUENCE [LARGE SCALE GENOMIC DNA]</scope>
    <source>
        <tissue evidence="3">Seedling</tissue>
    </source>
</reference>
<proteinExistence type="predicted"/>